<proteinExistence type="predicted"/>
<keyword evidence="1" id="KW-1133">Transmembrane helix</keyword>
<name>A0A1A5ZWU8_9TREE</name>
<accession>A0A1A5ZWU8</accession>
<reference evidence="3" key="3">
    <citation type="submission" date="2024-02" db="EMBL/GenBank/DDBJ databases">
        <title>Comparative genomics of Cryptococcus and Kwoniella reveals pathogenesis evolution and contrasting modes of karyotype evolution via chromosome fusion or intercentromeric recombination.</title>
        <authorList>
            <person name="Coelho M.A."/>
            <person name="David-Palma M."/>
            <person name="Shea T."/>
            <person name="Bowers K."/>
            <person name="McGinley-Smith S."/>
            <person name="Mohammad A.W."/>
            <person name="Gnirke A."/>
            <person name="Yurkov A.M."/>
            <person name="Nowrousian M."/>
            <person name="Sun S."/>
            <person name="Cuomo C.A."/>
            <person name="Heitman J."/>
        </authorList>
    </citation>
    <scope>NUCLEOTIDE SEQUENCE</scope>
    <source>
        <strain evidence="3">CBS 10117</strain>
    </source>
</reference>
<dbReference type="VEuPathDB" id="FungiDB:I303_07043"/>
<evidence type="ECO:0000313" key="2">
    <source>
        <dbReference type="EMBL" id="OBR82284.1"/>
    </source>
</evidence>
<evidence type="ECO:0000313" key="3">
    <source>
        <dbReference type="EMBL" id="WWC66010.1"/>
    </source>
</evidence>
<feature type="transmembrane region" description="Helical" evidence="1">
    <location>
        <begin position="179"/>
        <end position="204"/>
    </location>
</feature>
<dbReference type="AlphaFoldDB" id="A0A1A5ZWU8"/>
<dbReference type="EMBL" id="CP144540">
    <property type="protein sequence ID" value="WWC66010.1"/>
    <property type="molecule type" value="Genomic_DNA"/>
</dbReference>
<evidence type="ECO:0000313" key="4">
    <source>
        <dbReference type="Proteomes" id="UP000078595"/>
    </source>
</evidence>
<dbReference type="STRING" id="1296121.A0A1A5ZWU8"/>
<sequence length="234" mass="26087">MADTEIINFQLPLLSSRTVRGDLSSSPTSHLIHLHPSQPIITNLNTSSPSQDFALALLYNSHTDLKHNYDGYTTWTIRVSWPGSSPTKIKITHPDQEGHFTISAQPLSPRMDHSFFFRAVSQHIPSSCLPFSLTDGVDQVNNRRSKLTAHLTEEFNTPIQVIFEPSILGLIPRTTLPTIGLIIISITVVSFIAPYIITFIECTLNGLPRSAKRPIASYLTNARTETKTKIKKNL</sequence>
<keyword evidence="1" id="KW-0472">Membrane</keyword>
<dbReference type="GeneID" id="28970742"/>
<reference evidence="3" key="2">
    <citation type="submission" date="2013-07" db="EMBL/GenBank/DDBJ databases">
        <authorList>
            <consortium name="The Broad Institute Genome Sequencing Platform"/>
            <person name="Cuomo C."/>
            <person name="Litvintseva A."/>
            <person name="Chen Y."/>
            <person name="Heitman J."/>
            <person name="Sun S."/>
            <person name="Springer D."/>
            <person name="Dromer F."/>
            <person name="Young S.K."/>
            <person name="Zeng Q."/>
            <person name="Gargeya S."/>
            <person name="Fitzgerald M."/>
            <person name="Abouelleil A."/>
            <person name="Alvarado L."/>
            <person name="Berlin A.M."/>
            <person name="Chapman S.B."/>
            <person name="Dewar J."/>
            <person name="Goldberg J."/>
            <person name="Griggs A."/>
            <person name="Gujja S."/>
            <person name="Hansen M."/>
            <person name="Howarth C."/>
            <person name="Imamovic A."/>
            <person name="Larimer J."/>
            <person name="McCowan C."/>
            <person name="Murphy C."/>
            <person name="Pearson M."/>
            <person name="Priest M."/>
            <person name="Roberts A."/>
            <person name="Saif S."/>
            <person name="Shea T."/>
            <person name="Sykes S."/>
            <person name="Wortman J."/>
            <person name="Nusbaum C."/>
            <person name="Birren B."/>
        </authorList>
    </citation>
    <scope>NUCLEOTIDE SEQUENCE</scope>
    <source>
        <strain evidence="3">CBS 10117</strain>
    </source>
</reference>
<evidence type="ECO:0000256" key="1">
    <source>
        <dbReference type="SAM" id="Phobius"/>
    </source>
</evidence>
<dbReference type="Proteomes" id="UP000078595">
    <property type="component" value="Chromosome 11"/>
</dbReference>
<protein>
    <submittedName>
        <fullName evidence="2">Uncharacterized protein</fullName>
    </submittedName>
</protein>
<dbReference type="OrthoDB" id="3360032at2759"/>
<organism evidence="2">
    <name type="scientific">Kwoniella dejecticola CBS 10117</name>
    <dbReference type="NCBI Taxonomy" id="1296121"/>
    <lineage>
        <taxon>Eukaryota</taxon>
        <taxon>Fungi</taxon>
        <taxon>Dikarya</taxon>
        <taxon>Basidiomycota</taxon>
        <taxon>Agaricomycotina</taxon>
        <taxon>Tremellomycetes</taxon>
        <taxon>Tremellales</taxon>
        <taxon>Cryptococcaceae</taxon>
        <taxon>Kwoniella</taxon>
    </lineage>
</organism>
<keyword evidence="1" id="KW-0812">Transmembrane</keyword>
<keyword evidence="4" id="KW-1185">Reference proteome</keyword>
<dbReference type="KEGG" id="kdj:28970742"/>
<dbReference type="RefSeq" id="XP_018260126.1">
    <property type="nucleotide sequence ID" value="XM_018410317.1"/>
</dbReference>
<reference evidence="2" key="1">
    <citation type="submission" date="2013-07" db="EMBL/GenBank/DDBJ databases">
        <title>The Genome Sequence of Cryptococcus dejecticola CBS10117.</title>
        <authorList>
            <consortium name="The Broad Institute Genome Sequencing Platform"/>
            <person name="Cuomo C."/>
            <person name="Litvintseva A."/>
            <person name="Chen Y."/>
            <person name="Heitman J."/>
            <person name="Sun S."/>
            <person name="Springer D."/>
            <person name="Dromer F."/>
            <person name="Young S.K."/>
            <person name="Zeng Q."/>
            <person name="Gargeya S."/>
            <person name="Fitzgerald M."/>
            <person name="Abouelleil A."/>
            <person name="Alvarado L."/>
            <person name="Berlin A.M."/>
            <person name="Chapman S.B."/>
            <person name="Dewar J."/>
            <person name="Goldberg J."/>
            <person name="Griggs A."/>
            <person name="Gujja S."/>
            <person name="Hansen M."/>
            <person name="Howarth C."/>
            <person name="Imamovic A."/>
            <person name="Larimer J."/>
            <person name="McCowan C."/>
            <person name="Murphy C."/>
            <person name="Pearson M."/>
            <person name="Priest M."/>
            <person name="Roberts A."/>
            <person name="Saif S."/>
            <person name="Shea T."/>
            <person name="Sykes S."/>
            <person name="Wortman J."/>
            <person name="Nusbaum C."/>
            <person name="Birren B."/>
        </authorList>
    </citation>
    <scope>NUCLEOTIDE SEQUENCE [LARGE SCALE GENOMIC DNA]</scope>
    <source>
        <strain evidence="2">CBS 10117</strain>
    </source>
</reference>
<dbReference type="EMBL" id="KI894035">
    <property type="protein sequence ID" value="OBR82284.1"/>
    <property type="molecule type" value="Genomic_DNA"/>
</dbReference>
<gene>
    <name evidence="2" type="ORF">I303_07043</name>
    <name evidence="3" type="ORF">I303_108632</name>
</gene>